<reference evidence="2" key="1">
    <citation type="submission" date="2016-05" db="EMBL/GenBank/DDBJ databases">
        <authorList>
            <person name="Baek K."/>
            <person name="Yang S.-J."/>
        </authorList>
    </citation>
    <scope>NUCLEOTIDE SEQUENCE [LARGE SCALE GENOMIC DNA]</scope>
    <source>
        <strain evidence="2">ST58-10</strain>
    </source>
</reference>
<dbReference type="PROSITE" id="PS51257">
    <property type="entry name" value="PROKAR_LIPOPROTEIN"/>
    <property type="match status" value="1"/>
</dbReference>
<organism evidence="1 2">
    <name type="scientific">Marinobacterium aestuarii</name>
    <dbReference type="NCBI Taxonomy" id="1821621"/>
    <lineage>
        <taxon>Bacteria</taxon>
        <taxon>Pseudomonadati</taxon>
        <taxon>Pseudomonadota</taxon>
        <taxon>Gammaproteobacteria</taxon>
        <taxon>Oceanospirillales</taxon>
        <taxon>Oceanospirillaceae</taxon>
        <taxon>Marinobacterium</taxon>
    </lineage>
</organism>
<dbReference type="KEGG" id="mars:A8C75_07635"/>
<keyword evidence="2" id="KW-1185">Reference proteome</keyword>
<accession>A0A1A9EX30</accession>
<evidence type="ECO:0000313" key="1">
    <source>
        <dbReference type="EMBL" id="ANG62372.1"/>
    </source>
</evidence>
<sequence length="232" mass="25702">MHLPNFRLFLPALLLAGCSSTPPPSVVTPPPEPAPRQTDIFPDKVRPQITALRADPGELARSFVDDYQRQVLYSGQHAATLAREYQFRENRWSTQQDRLMMVFDNDSGDSGFVAWSLSRNATATSLRVQDSMIGQRFALILRPARLCFAVNAAQAPSWSTGRWAYDPIRPGSFECNGLTNSSAFKPGTRLPALLGAYFSEGDAVLMFDSRGQRDAIAGVLAQLFPYLTFSPR</sequence>
<evidence type="ECO:0008006" key="3">
    <source>
        <dbReference type="Google" id="ProtNLM"/>
    </source>
</evidence>
<gene>
    <name evidence="1" type="ORF">A8C75_07635</name>
</gene>
<proteinExistence type="predicted"/>
<protein>
    <recommendedName>
        <fullName evidence="3">Lipoprotein</fullName>
    </recommendedName>
</protein>
<dbReference type="Proteomes" id="UP000078070">
    <property type="component" value="Chromosome"/>
</dbReference>
<dbReference type="STRING" id="1821621.A8C75_07635"/>
<dbReference type="AlphaFoldDB" id="A0A1A9EX30"/>
<dbReference type="RefSeq" id="WP_067380264.1">
    <property type="nucleotide sequence ID" value="NZ_CP015839.1"/>
</dbReference>
<evidence type="ECO:0000313" key="2">
    <source>
        <dbReference type="Proteomes" id="UP000078070"/>
    </source>
</evidence>
<dbReference type="OrthoDB" id="6089155at2"/>
<reference evidence="1 2" key="2">
    <citation type="journal article" date="2018" name="Int. J. Syst. Evol. Microbiol.">
        <title>Marinobacterium aestuarii sp. nov., a benzene-degrading marine bacterium isolated from estuary sediment.</title>
        <authorList>
            <person name="Bae S.S."/>
            <person name="Jung J."/>
            <person name="Chung D."/>
            <person name="Baek K."/>
        </authorList>
    </citation>
    <scope>NUCLEOTIDE SEQUENCE [LARGE SCALE GENOMIC DNA]</scope>
    <source>
        <strain evidence="1 2">ST58-10</strain>
    </source>
</reference>
<name>A0A1A9EX30_9GAMM</name>
<dbReference type="EMBL" id="CP015839">
    <property type="protein sequence ID" value="ANG62372.1"/>
    <property type="molecule type" value="Genomic_DNA"/>
</dbReference>